<dbReference type="AlphaFoldDB" id="A0A930VDW6"/>
<gene>
    <name evidence="2" type="ORF">ISU07_07935</name>
</gene>
<keyword evidence="1" id="KW-1133">Transmembrane helix</keyword>
<reference evidence="2" key="1">
    <citation type="submission" date="2020-11" db="EMBL/GenBank/DDBJ databases">
        <title>Nocardioides sp. nov., isolated from Soil of Cynanchum wilfordii Hemsley rhizosphere.</title>
        <authorList>
            <person name="Lee J.-S."/>
            <person name="Suh M.K."/>
            <person name="Kim J.-S."/>
        </authorList>
    </citation>
    <scope>NUCLEOTIDE SEQUENCE</scope>
    <source>
        <strain evidence="2">KCTC 19275</strain>
    </source>
</reference>
<keyword evidence="3" id="KW-1185">Reference proteome</keyword>
<evidence type="ECO:0000256" key="1">
    <source>
        <dbReference type="SAM" id="Phobius"/>
    </source>
</evidence>
<name>A0A930VDW6_9ACTN</name>
<keyword evidence="1" id="KW-0472">Membrane</keyword>
<dbReference type="EMBL" id="JADKPN010000003">
    <property type="protein sequence ID" value="MBF4763055.1"/>
    <property type="molecule type" value="Genomic_DNA"/>
</dbReference>
<keyword evidence="1" id="KW-0812">Transmembrane</keyword>
<organism evidence="2 3">
    <name type="scientific">Nocardioides islandensis</name>
    <dbReference type="NCBI Taxonomy" id="433663"/>
    <lineage>
        <taxon>Bacteria</taxon>
        <taxon>Bacillati</taxon>
        <taxon>Actinomycetota</taxon>
        <taxon>Actinomycetes</taxon>
        <taxon>Propionibacteriales</taxon>
        <taxon>Nocardioidaceae</taxon>
        <taxon>Nocardioides</taxon>
    </lineage>
</organism>
<feature type="transmembrane region" description="Helical" evidence="1">
    <location>
        <begin position="42"/>
        <end position="60"/>
    </location>
</feature>
<evidence type="ECO:0000313" key="3">
    <source>
        <dbReference type="Proteomes" id="UP000640489"/>
    </source>
</evidence>
<dbReference type="RefSeq" id="WP_194706241.1">
    <property type="nucleotide sequence ID" value="NZ_JADKPN010000003.1"/>
</dbReference>
<accession>A0A930VDW6</accession>
<protein>
    <submittedName>
        <fullName evidence="2">Uncharacterized protein</fullName>
    </submittedName>
</protein>
<proteinExistence type="predicted"/>
<evidence type="ECO:0000313" key="2">
    <source>
        <dbReference type="EMBL" id="MBF4763055.1"/>
    </source>
</evidence>
<dbReference type="Proteomes" id="UP000640489">
    <property type="component" value="Unassembled WGS sequence"/>
</dbReference>
<comment type="caution">
    <text evidence="2">The sequence shown here is derived from an EMBL/GenBank/DDBJ whole genome shotgun (WGS) entry which is preliminary data.</text>
</comment>
<sequence>MLADDELRGLLVSRLPDLRPEVETELERVLSRATTRARRRRAAYIGGLAAAVVATVLVLGHDWRPRADTPDPVDHVDQVEARDLVNRGMYAAPAALNVGRYRARMLSATGGLLDLQFEVDVPSGWGQDDVYAFATGPAGEDATMRLDMFADVRQVRPDPCTQRRVRPGPTTRDLAVALAGLAKVTHTGPVPATVDGYPGHFVRLHGRGAPGVSAPCTGGTVPVAAEATGAVQACELPGWTSLIWVVEVGGHRITIAATHGPGVTPAEEQELVGIVQSLTFVLP</sequence>